<reference evidence="2" key="1">
    <citation type="submission" date="2020-06" db="EMBL/GenBank/DDBJ databases">
        <authorList>
            <consortium name="Plant Systems Biology data submission"/>
        </authorList>
    </citation>
    <scope>NUCLEOTIDE SEQUENCE</scope>
    <source>
        <strain evidence="2">D6</strain>
    </source>
</reference>
<gene>
    <name evidence="2" type="ORF">SEMRO_904_G218380.1</name>
</gene>
<evidence type="ECO:0000256" key="1">
    <source>
        <dbReference type="SAM" id="MobiDB-lite"/>
    </source>
</evidence>
<dbReference type="Proteomes" id="UP001153069">
    <property type="component" value="Unassembled WGS sequence"/>
</dbReference>
<evidence type="ECO:0000313" key="3">
    <source>
        <dbReference type="Proteomes" id="UP001153069"/>
    </source>
</evidence>
<dbReference type="EMBL" id="CAICTM010000902">
    <property type="protein sequence ID" value="CAB9518074.1"/>
    <property type="molecule type" value="Genomic_DNA"/>
</dbReference>
<comment type="caution">
    <text evidence="2">The sequence shown here is derived from an EMBL/GenBank/DDBJ whole genome shotgun (WGS) entry which is preliminary data.</text>
</comment>
<sequence length="203" mass="23258">MTTKRAMEDSPCSSSTSNKRRRKMMSKRVHFAVFDDDDSIPPHETIHIVPRVSEMDAPSVWYSTEEFHHTRRCDAHWIRFYNNSTSSQEEDYKQHLFRVLGTACGKMEQDTHSITELADSPLRGLEREMTPCFRLRKKHIVQNVLTSQKALVAWNKQQQSTTTCSSDKGAEILASHYRKLALPASRFARLLAQGDAQVVASTM</sequence>
<accession>A0A9N8EGC4</accession>
<protein>
    <submittedName>
        <fullName evidence="2">Uncharacterized protein</fullName>
    </submittedName>
</protein>
<keyword evidence="3" id="KW-1185">Reference proteome</keyword>
<evidence type="ECO:0000313" key="2">
    <source>
        <dbReference type="EMBL" id="CAB9518074.1"/>
    </source>
</evidence>
<feature type="region of interest" description="Disordered" evidence="1">
    <location>
        <begin position="1"/>
        <end position="22"/>
    </location>
</feature>
<name>A0A9N8EGC4_9STRA</name>
<dbReference type="AlphaFoldDB" id="A0A9N8EGC4"/>
<organism evidence="2 3">
    <name type="scientific">Seminavis robusta</name>
    <dbReference type="NCBI Taxonomy" id="568900"/>
    <lineage>
        <taxon>Eukaryota</taxon>
        <taxon>Sar</taxon>
        <taxon>Stramenopiles</taxon>
        <taxon>Ochrophyta</taxon>
        <taxon>Bacillariophyta</taxon>
        <taxon>Bacillariophyceae</taxon>
        <taxon>Bacillariophycidae</taxon>
        <taxon>Naviculales</taxon>
        <taxon>Naviculaceae</taxon>
        <taxon>Seminavis</taxon>
    </lineage>
</organism>
<proteinExistence type="predicted"/>